<keyword evidence="3" id="KW-1185">Reference proteome</keyword>
<organism evidence="2 3">
    <name type="scientific">Centaurea solstitialis</name>
    <name type="common">yellow star-thistle</name>
    <dbReference type="NCBI Taxonomy" id="347529"/>
    <lineage>
        <taxon>Eukaryota</taxon>
        <taxon>Viridiplantae</taxon>
        <taxon>Streptophyta</taxon>
        <taxon>Embryophyta</taxon>
        <taxon>Tracheophyta</taxon>
        <taxon>Spermatophyta</taxon>
        <taxon>Magnoliopsida</taxon>
        <taxon>eudicotyledons</taxon>
        <taxon>Gunneridae</taxon>
        <taxon>Pentapetalae</taxon>
        <taxon>asterids</taxon>
        <taxon>campanulids</taxon>
        <taxon>Asterales</taxon>
        <taxon>Asteraceae</taxon>
        <taxon>Carduoideae</taxon>
        <taxon>Cardueae</taxon>
        <taxon>Centaureinae</taxon>
        <taxon>Centaurea</taxon>
    </lineage>
</organism>
<dbReference type="AlphaFoldDB" id="A0AA38SGA9"/>
<dbReference type="Proteomes" id="UP001172457">
    <property type="component" value="Chromosome 7"/>
</dbReference>
<comment type="caution">
    <text evidence="2">The sequence shown here is derived from an EMBL/GenBank/DDBJ whole genome shotgun (WGS) entry which is preliminary data.</text>
</comment>
<gene>
    <name evidence="2" type="ORF">OSB04_028711</name>
</gene>
<evidence type="ECO:0000259" key="1">
    <source>
        <dbReference type="Pfam" id="PF13966"/>
    </source>
</evidence>
<dbReference type="InterPro" id="IPR026960">
    <property type="entry name" value="RVT-Znf"/>
</dbReference>
<sequence length="386" mass="44217">MKILKVGISAVEILRLATIVGCKVGSIPFRYLGLPIGADMHKIANWKPLIERFERKLSDWKARTLSSGGRLCLCKAVLGALGVYFLSLYKAPAGIIKETEKKRHLFLGSKMAWVRWDTVLNSKEKGGLGLGSLRATDISLLAKWWWQFKTQENALWQKVITALYDRSAMLGFGNTGLYCDNQQRDRKSEHSAQGLFQRQIGNDSNIMFWTDRWCGNETLEETWPRLAALDNNRNCTLVDRCEVTTDGVTFRGNWRREPRDEREITKVSSLRAFCSRPPIGAGSSKWFWACLRIFSVASVRKALDDMALQRGNHMMLWNNIVPIKVRIFTWKATPDRLPTKTNLLLRGIDIDNDHCALCNESEETTDHLFFTCRKAKEVRQDLNSRR</sequence>
<feature type="domain" description="Reverse transcriptase zinc-binding" evidence="1">
    <location>
        <begin position="294"/>
        <end position="378"/>
    </location>
</feature>
<proteinExistence type="predicted"/>
<dbReference type="EMBL" id="JARYMX010000007">
    <property type="protein sequence ID" value="KAJ9542205.1"/>
    <property type="molecule type" value="Genomic_DNA"/>
</dbReference>
<dbReference type="PANTHER" id="PTHR33116:SF77">
    <property type="entry name" value="RNA-DIRECTED DNA POLYMERASE"/>
    <property type="match status" value="1"/>
</dbReference>
<evidence type="ECO:0000313" key="2">
    <source>
        <dbReference type="EMBL" id="KAJ9542205.1"/>
    </source>
</evidence>
<reference evidence="2" key="1">
    <citation type="submission" date="2023-03" db="EMBL/GenBank/DDBJ databases">
        <title>Chromosome-scale reference genome and RAD-based genetic map of yellow starthistle (Centaurea solstitialis) reveal putative structural variation and QTLs associated with invader traits.</title>
        <authorList>
            <person name="Reatini B."/>
            <person name="Cang F.A."/>
            <person name="Jiang Q."/>
            <person name="Mckibben M.T.W."/>
            <person name="Barker M.S."/>
            <person name="Rieseberg L.H."/>
            <person name="Dlugosch K.M."/>
        </authorList>
    </citation>
    <scope>NUCLEOTIDE SEQUENCE</scope>
    <source>
        <strain evidence="2">CAN-66</strain>
        <tissue evidence="2">Leaf</tissue>
    </source>
</reference>
<accession>A0AA38SGA9</accession>
<dbReference type="Pfam" id="PF13966">
    <property type="entry name" value="zf-RVT"/>
    <property type="match status" value="1"/>
</dbReference>
<dbReference type="PANTHER" id="PTHR33116">
    <property type="entry name" value="REVERSE TRANSCRIPTASE ZINC-BINDING DOMAIN-CONTAINING PROTEIN-RELATED-RELATED"/>
    <property type="match status" value="1"/>
</dbReference>
<evidence type="ECO:0000313" key="3">
    <source>
        <dbReference type="Proteomes" id="UP001172457"/>
    </source>
</evidence>
<protein>
    <recommendedName>
        <fullName evidence="1">Reverse transcriptase zinc-binding domain-containing protein</fullName>
    </recommendedName>
</protein>
<name>A0AA38SGA9_9ASTR</name>